<evidence type="ECO:0000313" key="8">
    <source>
        <dbReference type="EMBL" id="CAB4610013.1"/>
    </source>
</evidence>
<evidence type="ECO:0000256" key="5">
    <source>
        <dbReference type="ARBA" id="ARBA00022989"/>
    </source>
</evidence>
<dbReference type="EMBL" id="CAEZUJ010000103">
    <property type="protein sequence ID" value="CAB4610013.1"/>
    <property type="molecule type" value="Genomic_DNA"/>
</dbReference>
<dbReference type="EMBL" id="CAFBLI010000116">
    <property type="protein sequence ID" value="CAB4875586.1"/>
    <property type="molecule type" value="Genomic_DNA"/>
</dbReference>
<dbReference type="EMBL" id="CAFBPY010000108">
    <property type="protein sequence ID" value="CAB5038442.1"/>
    <property type="molecule type" value="Genomic_DNA"/>
</dbReference>
<keyword evidence="6 7" id="KW-0472">Membrane</keyword>
<evidence type="ECO:0000256" key="2">
    <source>
        <dbReference type="ARBA" id="ARBA00022448"/>
    </source>
</evidence>
<sequence>MLEYVLVLLVGFIVGTINGMAGGASLLSFPVLLAIGLNPVSATVTNSLGVSSANIFAWISNKQTGWEVFHKYKKIIFLATCFSALGAIALLALPSEVFQHAVPFLLLFATFSLLLPRKPRVGKLHKNLERSALAASGFYCGYFGPGQGVIVIATLSQDSSRTPQEVNSAKNVIVGITSGLSNIIYLFSGQVIWPIFATLFVGSSLGGLMGGYWASRIPTQIFRALVFCVGLTASVWLFIHTF</sequence>
<evidence type="ECO:0000313" key="9">
    <source>
        <dbReference type="EMBL" id="CAB4781178.1"/>
    </source>
</evidence>
<keyword evidence="2" id="KW-0813">Transport</keyword>
<dbReference type="PANTHER" id="PTHR30269:SF0">
    <property type="entry name" value="MEMBRANE TRANSPORTER PROTEIN YFCA-RELATED"/>
    <property type="match status" value="1"/>
</dbReference>
<reference evidence="10" key="1">
    <citation type="submission" date="2020-05" db="EMBL/GenBank/DDBJ databases">
        <authorList>
            <person name="Chiriac C."/>
            <person name="Salcher M."/>
            <person name="Ghai R."/>
            <person name="Kavagutti S V."/>
        </authorList>
    </citation>
    <scope>NUCLEOTIDE SEQUENCE</scope>
</reference>
<evidence type="ECO:0000256" key="1">
    <source>
        <dbReference type="ARBA" id="ARBA00004651"/>
    </source>
</evidence>
<comment type="subcellular location">
    <subcellularLocation>
        <location evidence="1">Cell membrane</location>
        <topology evidence="1">Multi-pass membrane protein</topology>
    </subcellularLocation>
</comment>
<keyword evidence="4 7" id="KW-0812">Transmembrane</keyword>
<feature type="transmembrane region" description="Helical" evidence="7">
    <location>
        <begin position="221"/>
        <end position="239"/>
    </location>
</feature>
<keyword evidence="5 7" id="KW-1133">Transmembrane helix</keyword>
<proteinExistence type="predicted"/>
<dbReference type="InterPro" id="IPR002781">
    <property type="entry name" value="TM_pro_TauE-like"/>
</dbReference>
<protein>
    <submittedName>
        <fullName evidence="10">Unannotated protein</fullName>
    </submittedName>
</protein>
<evidence type="ECO:0000313" key="10">
    <source>
        <dbReference type="EMBL" id="CAB4875586.1"/>
    </source>
</evidence>
<accession>A0A6J7DY67</accession>
<dbReference type="PANTHER" id="PTHR30269">
    <property type="entry name" value="TRANSMEMBRANE PROTEIN YFCA"/>
    <property type="match status" value="1"/>
</dbReference>
<dbReference type="Pfam" id="PF01925">
    <property type="entry name" value="TauE"/>
    <property type="match status" value="1"/>
</dbReference>
<feature type="transmembrane region" description="Helical" evidence="7">
    <location>
        <begin position="97"/>
        <end position="116"/>
    </location>
</feature>
<name>A0A6J7DY67_9ZZZZ</name>
<dbReference type="GO" id="GO:0005886">
    <property type="term" value="C:plasma membrane"/>
    <property type="evidence" value="ECO:0007669"/>
    <property type="project" value="UniProtKB-SubCell"/>
</dbReference>
<dbReference type="AlphaFoldDB" id="A0A6J7DY67"/>
<feature type="transmembrane region" description="Helical" evidence="7">
    <location>
        <begin position="72"/>
        <end position="91"/>
    </location>
</feature>
<organism evidence="10">
    <name type="scientific">freshwater metagenome</name>
    <dbReference type="NCBI Taxonomy" id="449393"/>
    <lineage>
        <taxon>unclassified sequences</taxon>
        <taxon>metagenomes</taxon>
        <taxon>ecological metagenomes</taxon>
    </lineage>
</organism>
<evidence type="ECO:0000313" key="11">
    <source>
        <dbReference type="EMBL" id="CAB5038442.1"/>
    </source>
</evidence>
<evidence type="ECO:0000256" key="4">
    <source>
        <dbReference type="ARBA" id="ARBA00022692"/>
    </source>
</evidence>
<keyword evidence="3" id="KW-1003">Cell membrane</keyword>
<evidence type="ECO:0000256" key="3">
    <source>
        <dbReference type="ARBA" id="ARBA00022475"/>
    </source>
</evidence>
<dbReference type="EMBL" id="CAEZZS010000051">
    <property type="protein sequence ID" value="CAB4781178.1"/>
    <property type="molecule type" value="Genomic_DNA"/>
</dbReference>
<evidence type="ECO:0000256" key="7">
    <source>
        <dbReference type="SAM" id="Phobius"/>
    </source>
</evidence>
<gene>
    <name evidence="8" type="ORF">UFOPK1811_01356</name>
    <name evidence="9" type="ORF">UFOPK2922_01052</name>
    <name evidence="10" type="ORF">UFOPK3306_01186</name>
    <name evidence="11" type="ORF">UFOPK4209_00741</name>
</gene>
<dbReference type="InterPro" id="IPR052017">
    <property type="entry name" value="TSUP"/>
</dbReference>
<evidence type="ECO:0000256" key="6">
    <source>
        <dbReference type="ARBA" id="ARBA00023136"/>
    </source>
</evidence>
<feature type="transmembrane region" description="Helical" evidence="7">
    <location>
        <begin position="193"/>
        <end position="214"/>
    </location>
</feature>